<dbReference type="PROSITE" id="PS50005">
    <property type="entry name" value="TPR"/>
    <property type="match status" value="2"/>
</dbReference>
<name>A0A832R9D1_9BACT</name>
<feature type="repeat" description="TPR" evidence="3">
    <location>
        <begin position="109"/>
        <end position="142"/>
    </location>
</feature>
<keyword evidence="2 3" id="KW-0802">TPR repeat</keyword>
<dbReference type="EMBL" id="DUTP01000006">
    <property type="protein sequence ID" value="HHX99720.1"/>
    <property type="molecule type" value="Genomic_DNA"/>
</dbReference>
<dbReference type="InterPro" id="IPR011990">
    <property type="entry name" value="TPR-like_helical_dom_sf"/>
</dbReference>
<feature type="repeat" description="TPR" evidence="3">
    <location>
        <begin position="261"/>
        <end position="294"/>
    </location>
</feature>
<evidence type="ECO:0000313" key="5">
    <source>
        <dbReference type="EMBL" id="HHX99720.1"/>
    </source>
</evidence>
<dbReference type="InterPro" id="IPR019734">
    <property type="entry name" value="TPR_rpt"/>
</dbReference>
<comment type="caution">
    <text evidence="5">The sequence shown here is derived from an EMBL/GenBank/DDBJ whole genome shotgun (WGS) entry which is preliminary data.</text>
</comment>
<dbReference type="PROSITE" id="PS50293">
    <property type="entry name" value="TPR_REGION"/>
    <property type="match status" value="1"/>
</dbReference>
<protein>
    <submittedName>
        <fullName evidence="5">Tetratricopeptide repeat protein</fullName>
    </submittedName>
</protein>
<dbReference type="SUPFAM" id="SSF48452">
    <property type="entry name" value="TPR-like"/>
    <property type="match status" value="2"/>
</dbReference>
<keyword evidence="1" id="KW-0677">Repeat</keyword>
<sequence>MRKNVKKFLPWLILLTILVGAVIWYILDRRVSDTQQQAYGEKIKEAELNLNGKNYSTALNKYYDATEIIPHELKAYSGIVNALLLKNRKEDALAITREATRALSSNQRSNLYLSIGDVYFEEGNYEKAKEVYQEGLSLGVTNPALELALGKSLLNVGMFKEGRRLIEENQYTGEEEIEANLILSYIYAIEGIDKAKKQISAVTPSERWNHFYDEFDTTLKSLDQDLKFNVVKLARVYINSGYPYLAIQVLQKDGVDISQYLEGKYFLGRAYLDAGQYDKAITELDAALSLGGMESEIFWTKARASYAKNDLEASITNYSRAIDSAGKQIPEDLLKEYVHMLLDNKQNLKASEVIKLSLISSEEAYIYLLGLEVSSTLSEAAKIEYYMNQLTKFELTEDQEKEYLYWQAKLFIEKGEVENAKVTLEKLLSLDKFNPKYHFLLSKVKIKETDVEGAKMSLEKCIECDLDNVVTEEALQLLSNLK</sequence>
<keyword evidence="4" id="KW-0812">Transmembrane</keyword>
<dbReference type="PANTHER" id="PTHR45586:SF1">
    <property type="entry name" value="LIPOPOLYSACCHARIDE ASSEMBLY PROTEIN B"/>
    <property type="match status" value="1"/>
</dbReference>
<dbReference type="Pfam" id="PF13181">
    <property type="entry name" value="TPR_8"/>
    <property type="match status" value="2"/>
</dbReference>
<dbReference type="Pfam" id="PF13432">
    <property type="entry name" value="TPR_16"/>
    <property type="match status" value="1"/>
</dbReference>
<reference evidence="5 6" key="1">
    <citation type="journal article" date="2020" name="Biotechnol. Biofuels">
        <title>New insights from the biogas microbiome by comprehensive genome-resolved metagenomics of nearly 1600 species originating from multiple anaerobic digesters.</title>
        <authorList>
            <person name="Campanaro S."/>
            <person name="Treu L."/>
            <person name="Rodriguez-R L.M."/>
            <person name="Kovalovszki A."/>
            <person name="Ziels R.M."/>
            <person name="Maus I."/>
            <person name="Zhu X."/>
            <person name="Kougias P.G."/>
            <person name="Basile A."/>
            <person name="Luo G."/>
            <person name="Schluter A."/>
            <person name="Konstantinidis K.T."/>
            <person name="Angelidaki I."/>
        </authorList>
    </citation>
    <scope>NUCLEOTIDE SEQUENCE [LARGE SCALE GENOMIC DNA]</scope>
    <source>
        <strain evidence="5">AS05jafATM_89</strain>
    </source>
</reference>
<evidence type="ECO:0000256" key="1">
    <source>
        <dbReference type="ARBA" id="ARBA00022737"/>
    </source>
</evidence>
<dbReference type="SMART" id="SM00028">
    <property type="entry name" value="TPR"/>
    <property type="match status" value="5"/>
</dbReference>
<evidence type="ECO:0000256" key="4">
    <source>
        <dbReference type="SAM" id="Phobius"/>
    </source>
</evidence>
<feature type="transmembrane region" description="Helical" evidence="4">
    <location>
        <begin position="9"/>
        <end position="27"/>
    </location>
</feature>
<accession>A0A832R9D1</accession>
<dbReference type="Gene3D" id="1.25.40.10">
    <property type="entry name" value="Tetratricopeptide repeat domain"/>
    <property type="match status" value="3"/>
</dbReference>
<evidence type="ECO:0000256" key="2">
    <source>
        <dbReference type="ARBA" id="ARBA00022803"/>
    </source>
</evidence>
<organism evidence="5 6">
    <name type="scientific">Candidatus Dojkabacteria bacterium</name>
    <dbReference type="NCBI Taxonomy" id="2099670"/>
    <lineage>
        <taxon>Bacteria</taxon>
        <taxon>Candidatus Dojkabacteria</taxon>
    </lineage>
</organism>
<dbReference type="Proteomes" id="UP000576550">
    <property type="component" value="Unassembled WGS sequence"/>
</dbReference>
<evidence type="ECO:0000256" key="3">
    <source>
        <dbReference type="PROSITE-ProRule" id="PRU00339"/>
    </source>
</evidence>
<keyword evidence="4" id="KW-1133">Transmembrane helix</keyword>
<keyword evidence="4" id="KW-0472">Membrane</keyword>
<dbReference type="AlphaFoldDB" id="A0A832R9D1"/>
<proteinExistence type="predicted"/>
<evidence type="ECO:0000313" key="6">
    <source>
        <dbReference type="Proteomes" id="UP000576550"/>
    </source>
</evidence>
<gene>
    <name evidence="5" type="ORF">GX533_03560</name>
</gene>
<dbReference type="PANTHER" id="PTHR45586">
    <property type="entry name" value="TPR REPEAT-CONTAINING PROTEIN PA4667"/>
    <property type="match status" value="1"/>
</dbReference>
<dbReference type="InterPro" id="IPR051012">
    <property type="entry name" value="CellSynth/LPSAsmb/PSIAsmb"/>
</dbReference>